<dbReference type="InterPro" id="IPR036770">
    <property type="entry name" value="Ankyrin_rpt-contain_sf"/>
</dbReference>
<dbReference type="PANTHER" id="PTHR46546">
    <property type="entry name" value="SHEWANELLA-LIKE PROTEIN PHOSPHATASE 1"/>
    <property type="match status" value="1"/>
</dbReference>
<reference evidence="3 4" key="1">
    <citation type="submission" date="2014-04" db="EMBL/GenBank/DDBJ databases">
        <title>Aquimarina sp. 22II-S11-z7 Genome Sequencing.</title>
        <authorList>
            <person name="Lai Q."/>
        </authorList>
    </citation>
    <scope>NUCLEOTIDE SEQUENCE [LARGE SCALE GENOMIC DNA]</scope>
    <source>
        <strain evidence="3 4">22II-S11-z7</strain>
    </source>
</reference>
<dbReference type="Gene3D" id="1.25.40.20">
    <property type="entry name" value="Ankyrin repeat-containing domain"/>
    <property type="match status" value="1"/>
</dbReference>
<dbReference type="Gene3D" id="3.60.21.10">
    <property type="match status" value="1"/>
</dbReference>
<keyword evidence="1" id="KW-0040">ANK repeat</keyword>
<feature type="repeat" description="ANK" evidence="1">
    <location>
        <begin position="242"/>
        <end position="274"/>
    </location>
</feature>
<dbReference type="Proteomes" id="UP000023541">
    <property type="component" value="Unassembled WGS sequence"/>
</dbReference>
<dbReference type="EMBL" id="AQRA01000001">
    <property type="protein sequence ID" value="EZH75629.1"/>
    <property type="molecule type" value="Genomic_DNA"/>
</dbReference>
<dbReference type="Pfam" id="PF00149">
    <property type="entry name" value="Metallophos"/>
    <property type="match status" value="1"/>
</dbReference>
<comment type="caution">
    <text evidence="3">The sequence shown here is derived from an EMBL/GenBank/DDBJ whole genome shotgun (WGS) entry which is preliminary data.</text>
</comment>
<dbReference type="GO" id="GO:0016787">
    <property type="term" value="F:hydrolase activity"/>
    <property type="evidence" value="ECO:0007669"/>
    <property type="project" value="InterPro"/>
</dbReference>
<dbReference type="SMART" id="SM00248">
    <property type="entry name" value="ANK"/>
    <property type="match status" value="5"/>
</dbReference>
<dbReference type="InterPro" id="IPR002110">
    <property type="entry name" value="Ankyrin_rpt"/>
</dbReference>
<feature type="repeat" description="ANK" evidence="1">
    <location>
        <begin position="209"/>
        <end position="241"/>
    </location>
</feature>
<dbReference type="InterPro" id="IPR029052">
    <property type="entry name" value="Metallo-depent_PP-like"/>
</dbReference>
<evidence type="ECO:0000259" key="2">
    <source>
        <dbReference type="Pfam" id="PF00149"/>
    </source>
</evidence>
<evidence type="ECO:0000256" key="1">
    <source>
        <dbReference type="PROSITE-ProRule" id="PRU00023"/>
    </source>
</evidence>
<name>A0A023C0A6_9FLAO</name>
<protein>
    <recommendedName>
        <fullName evidence="2">Calcineurin-like phosphoesterase domain-containing protein</fullName>
    </recommendedName>
</protein>
<dbReference type="SUPFAM" id="SSF56300">
    <property type="entry name" value="Metallo-dependent phosphatases"/>
    <property type="match status" value="1"/>
</dbReference>
<dbReference type="eggNOG" id="COG0639">
    <property type="taxonomic scope" value="Bacteria"/>
</dbReference>
<keyword evidence="4" id="KW-1185">Reference proteome</keyword>
<dbReference type="Pfam" id="PF00023">
    <property type="entry name" value="Ank"/>
    <property type="match status" value="1"/>
</dbReference>
<dbReference type="RefSeq" id="WP_051575542.1">
    <property type="nucleotide sequence ID" value="NZ_AQRA01000001.1"/>
</dbReference>
<proteinExistence type="predicted"/>
<evidence type="ECO:0000313" key="3">
    <source>
        <dbReference type="EMBL" id="EZH75629.1"/>
    </source>
</evidence>
<gene>
    <name evidence="3" type="ORF">ATO12_02240</name>
</gene>
<dbReference type="InterPro" id="IPR004843">
    <property type="entry name" value="Calcineurin-like_PHP"/>
</dbReference>
<dbReference type="PROSITE" id="PS50297">
    <property type="entry name" value="ANK_REP_REGION"/>
    <property type="match status" value="3"/>
</dbReference>
<dbReference type="AlphaFoldDB" id="A0A023C0A6"/>
<accession>A0A023C0A6</accession>
<dbReference type="eggNOG" id="COG0666">
    <property type="taxonomic scope" value="Bacteria"/>
</dbReference>
<evidence type="ECO:0000313" key="4">
    <source>
        <dbReference type="Proteomes" id="UP000023541"/>
    </source>
</evidence>
<dbReference type="PROSITE" id="PS50088">
    <property type="entry name" value="ANK_REPEAT"/>
    <property type="match status" value="3"/>
</dbReference>
<dbReference type="SUPFAM" id="SSF48403">
    <property type="entry name" value="Ankyrin repeat"/>
    <property type="match status" value="1"/>
</dbReference>
<feature type="domain" description="Calcineurin-like phosphoesterase" evidence="2">
    <location>
        <begin position="364"/>
        <end position="581"/>
    </location>
</feature>
<feature type="repeat" description="ANK" evidence="1">
    <location>
        <begin position="176"/>
        <end position="209"/>
    </location>
</feature>
<dbReference type="STRING" id="1317122.ATO12_02240"/>
<dbReference type="PANTHER" id="PTHR46546:SF4">
    <property type="entry name" value="SHEWANELLA-LIKE PROTEIN PHOSPHATASE 1"/>
    <property type="match status" value="1"/>
</dbReference>
<dbReference type="Pfam" id="PF12796">
    <property type="entry name" value="Ank_2"/>
    <property type="match status" value="1"/>
</dbReference>
<sequence>MKTHVFNFIYSFILLICCTVTTAQQRISSDSILGNWDGNIVINENKSIGIIWRFEKSDEGKLIGFMGPASKGVATLPMQHLVITDTTLDFEIHSEGSYSGQISEKEITGIWSSKSGKQLTLNMARELTEEQIKKRFNTTETAKNSNDIHQNIKLGNVKAVTVFLDKGNDINKSYDKGYTLLLYAIKNDRTHKIAKYLLSRGADPNLVSDGITPLMYAVAYRNYTIIKELIDHKAEINYVSSRKQTALAIAIKSRDKEAVKMLINHGADPNIKIDNKYTAIDLAKEDNIKDILEVLKVPYKEPSDGPYVTESETERIAVWINEGKKHIQKISNKTPQVIEYKGMKATLWDSNPAEAEKLEYNGEFKIAAISDIHGQYDVFIQLLQHNGIIDNNKKWSFGNGHVVVTGDIFDRGAHVTEVLWFLYDLEKQAEKSGGKLHVLLGNHDVMVLNGNLRSVHPKYKDIATILGKPLESLFTKGSVLGDWLRTRSVLVKINHLLFTHGGLHPDLVSKGLSIDQINKEFKQQLVVSELPEARNDLGTFLHRNNGPIYYRGYFQGELATTKQIDQLLKHFEATHIIVGHTTHRHIETRYQGKVIVIDANMKSGKMGEILLWQSGEFTRGTLSGEKLPIVSKEN</sequence>
<organism evidence="3 4">
    <name type="scientific">Aquimarina atlantica</name>
    <dbReference type="NCBI Taxonomy" id="1317122"/>
    <lineage>
        <taxon>Bacteria</taxon>
        <taxon>Pseudomonadati</taxon>
        <taxon>Bacteroidota</taxon>
        <taxon>Flavobacteriia</taxon>
        <taxon>Flavobacteriales</taxon>
        <taxon>Flavobacteriaceae</taxon>
        <taxon>Aquimarina</taxon>
    </lineage>
</organism>